<proteinExistence type="predicted"/>
<feature type="compositionally biased region" description="Basic and acidic residues" evidence="1">
    <location>
        <begin position="70"/>
        <end position="96"/>
    </location>
</feature>
<reference evidence="2" key="2">
    <citation type="submission" date="2020-11" db="EMBL/GenBank/DDBJ databases">
        <authorList>
            <person name="McCartney M.A."/>
            <person name="Auch B."/>
            <person name="Kono T."/>
            <person name="Mallez S."/>
            <person name="Becker A."/>
            <person name="Gohl D.M."/>
            <person name="Silverstein K.A.T."/>
            <person name="Koren S."/>
            <person name="Bechman K.B."/>
            <person name="Herman A."/>
            <person name="Abrahante J.E."/>
            <person name="Garbe J."/>
        </authorList>
    </citation>
    <scope>NUCLEOTIDE SEQUENCE</scope>
    <source>
        <strain evidence="2">Duluth1</strain>
        <tissue evidence="2">Whole animal</tissue>
    </source>
</reference>
<comment type="caution">
    <text evidence="2">The sequence shown here is derived from an EMBL/GenBank/DDBJ whole genome shotgun (WGS) entry which is preliminary data.</text>
</comment>
<feature type="region of interest" description="Disordered" evidence="1">
    <location>
        <begin position="137"/>
        <end position="169"/>
    </location>
</feature>
<keyword evidence="3" id="KW-1185">Reference proteome</keyword>
<dbReference type="EMBL" id="JAIWYP010000011">
    <property type="protein sequence ID" value="KAH3735337.1"/>
    <property type="molecule type" value="Genomic_DNA"/>
</dbReference>
<feature type="region of interest" description="Disordered" evidence="1">
    <location>
        <begin position="54"/>
        <end position="101"/>
    </location>
</feature>
<protein>
    <submittedName>
        <fullName evidence="2">Uncharacterized protein</fullName>
    </submittedName>
</protein>
<name>A0A9D4HWE6_DREPO</name>
<accession>A0A9D4HWE6</accession>
<gene>
    <name evidence="2" type="ORF">DPMN_041828</name>
</gene>
<dbReference type="AlphaFoldDB" id="A0A9D4HWE6"/>
<evidence type="ECO:0000313" key="3">
    <source>
        <dbReference type="Proteomes" id="UP000828390"/>
    </source>
</evidence>
<evidence type="ECO:0000313" key="2">
    <source>
        <dbReference type="EMBL" id="KAH3735337.1"/>
    </source>
</evidence>
<reference evidence="2" key="1">
    <citation type="journal article" date="2019" name="bioRxiv">
        <title>The Genome of the Zebra Mussel, Dreissena polymorpha: A Resource for Invasive Species Research.</title>
        <authorList>
            <person name="McCartney M.A."/>
            <person name="Auch B."/>
            <person name="Kono T."/>
            <person name="Mallez S."/>
            <person name="Zhang Y."/>
            <person name="Obille A."/>
            <person name="Becker A."/>
            <person name="Abrahante J.E."/>
            <person name="Garbe J."/>
            <person name="Badalamenti J.P."/>
            <person name="Herman A."/>
            <person name="Mangelson H."/>
            <person name="Liachko I."/>
            <person name="Sullivan S."/>
            <person name="Sone E.D."/>
            <person name="Koren S."/>
            <person name="Silverstein K.A.T."/>
            <person name="Beckman K.B."/>
            <person name="Gohl D.M."/>
        </authorList>
    </citation>
    <scope>NUCLEOTIDE SEQUENCE</scope>
    <source>
        <strain evidence="2">Duluth1</strain>
        <tissue evidence="2">Whole animal</tissue>
    </source>
</reference>
<evidence type="ECO:0000256" key="1">
    <source>
        <dbReference type="SAM" id="MobiDB-lite"/>
    </source>
</evidence>
<dbReference type="Proteomes" id="UP000828390">
    <property type="component" value="Unassembled WGS sequence"/>
</dbReference>
<organism evidence="2 3">
    <name type="scientific">Dreissena polymorpha</name>
    <name type="common">Zebra mussel</name>
    <name type="synonym">Mytilus polymorpha</name>
    <dbReference type="NCBI Taxonomy" id="45954"/>
    <lineage>
        <taxon>Eukaryota</taxon>
        <taxon>Metazoa</taxon>
        <taxon>Spiralia</taxon>
        <taxon>Lophotrochozoa</taxon>
        <taxon>Mollusca</taxon>
        <taxon>Bivalvia</taxon>
        <taxon>Autobranchia</taxon>
        <taxon>Heteroconchia</taxon>
        <taxon>Euheterodonta</taxon>
        <taxon>Imparidentia</taxon>
        <taxon>Neoheterodontei</taxon>
        <taxon>Myida</taxon>
        <taxon>Dreissenoidea</taxon>
        <taxon>Dreissenidae</taxon>
        <taxon>Dreissena</taxon>
    </lineage>
</organism>
<sequence>METVDNVENNIQQKRTLISKINSDRLPKPVSKIYDVELIRRLLQDCALYSPHNKKGVVKTSSRSASATDADEHNIYPEEDVHYQDEERRKQGRREVWGSLLGGSNKPTRRWHFAPTPISEIKKQRIWYLNLQRRRRVEPRNDDPSEPSRPATPSSAGDASAWEYDTEEERLAYMTEETDGPFGQVSWLRVY</sequence>